<feature type="region of interest" description="Disordered" evidence="1">
    <location>
        <begin position="48"/>
        <end position="110"/>
    </location>
</feature>
<dbReference type="EMBL" id="JARVKF010000450">
    <property type="protein sequence ID" value="KAK9412730.1"/>
    <property type="molecule type" value="Genomic_DNA"/>
</dbReference>
<keyword evidence="4" id="KW-1185">Reference proteome</keyword>
<sequence length="357" mass="39926">MVRLVVCPIPSRPSMAIQRTFRKLPHWQEYWLNYRWLQGCCFSQPAGPNAPHPGGAPAGSTGAINSPRLQPATTEGNSARSAAITQTSRPHPHTSSSEASRRRREQRPLDQHIDKPLRWHVWHSKNRIWTRAQLDKEREDFFDTRVTGRPEVWQTIHAALRELWDADTSRRVAAKLEEDATQDDPALGIAQGILKAAEVTLPTGDMANGVYDSLGQYYAVPEWIVRDPVNIATAGNQAKAEVDRKCDLASGGESSEEVDVDEALRRREEKGKAVVDPKTTTKIRIRISETARDIIVRVSPDESARSVGQKALQQSGLDPSTRRIRLFYLGKPLKDDASLASQGHNKDHIINAFTNTR</sequence>
<reference evidence="3 4" key="1">
    <citation type="journal article" date="2024" name="J. Plant Pathol.">
        <title>Sequence and assembly of the genome of Seiridium unicorne, isolate CBS 538.82, causal agent of cypress canker disease.</title>
        <authorList>
            <person name="Scali E."/>
            <person name="Rocca G.D."/>
            <person name="Danti R."/>
            <person name="Garbelotto M."/>
            <person name="Barberini S."/>
            <person name="Baroncelli R."/>
            <person name="Emiliani G."/>
        </authorList>
    </citation>
    <scope>NUCLEOTIDE SEQUENCE [LARGE SCALE GENOMIC DNA]</scope>
    <source>
        <strain evidence="3 4">BM-138-508</strain>
    </source>
</reference>
<dbReference type="InterPro" id="IPR038169">
    <property type="entry name" value="DC-UbP/UBTD2_N_sf"/>
</dbReference>
<dbReference type="InterPro" id="IPR039869">
    <property type="entry name" value="UBTD1/2"/>
</dbReference>
<name>A0ABR2UDM4_9PEZI</name>
<comment type="caution">
    <text evidence="3">The sequence shown here is derived from an EMBL/GenBank/DDBJ whole genome shotgun (WGS) entry which is preliminary data.</text>
</comment>
<feature type="compositionally biased region" description="Polar residues" evidence="1">
    <location>
        <begin position="67"/>
        <end position="89"/>
    </location>
</feature>
<protein>
    <recommendedName>
        <fullName evidence="2">Ubiquitin-like domain-containing protein</fullName>
    </recommendedName>
</protein>
<dbReference type="SUPFAM" id="SSF54236">
    <property type="entry name" value="Ubiquitin-like"/>
    <property type="match status" value="1"/>
</dbReference>
<dbReference type="CDD" id="cd17039">
    <property type="entry name" value="Ubl_ubiquitin_like"/>
    <property type="match status" value="1"/>
</dbReference>
<feature type="compositionally biased region" description="Low complexity" evidence="1">
    <location>
        <begin position="48"/>
        <end position="63"/>
    </location>
</feature>
<dbReference type="PANTHER" id="PTHR13609">
    <property type="entry name" value="UBIQUITIN DOMAIN CONTAINING 1 PROTEIN-RELATED"/>
    <property type="match status" value="1"/>
</dbReference>
<evidence type="ECO:0000256" key="1">
    <source>
        <dbReference type="SAM" id="MobiDB-lite"/>
    </source>
</evidence>
<feature type="domain" description="Ubiquitin-like" evidence="2">
    <location>
        <begin position="281"/>
        <end position="357"/>
    </location>
</feature>
<dbReference type="Pfam" id="PF00240">
    <property type="entry name" value="ubiquitin"/>
    <property type="match status" value="1"/>
</dbReference>
<accession>A0ABR2UDM4</accession>
<dbReference type="InterPro" id="IPR000626">
    <property type="entry name" value="Ubiquitin-like_dom"/>
</dbReference>
<proteinExistence type="predicted"/>
<evidence type="ECO:0000259" key="2">
    <source>
        <dbReference type="PROSITE" id="PS50053"/>
    </source>
</evidence>
<dbReference type="Gene3D" id="3.10.20.90">
    <property type="entry name" value="Phosphatidylinositol 3-kinase Catalytic Subunit, Chain A, domain 1"/>
    <property type="match status" value="1"/>
</dbReference>
<evidence type="ECO:0000313" key="4">
    <source>
        <dbReference type="Proteomes" id="UP001408356"/>
    </source>
</evidence>
<dbReference type="Pfam" id="PF16455">
    <property type="entry name" value="UBD"/>
    <property type="match status" value="1"/>
</dbReference>
<dbReference type="InterPro" id="IPR029071">
    <property type="entry name" value="Ubiquitin-like_domsf"/>
</dbReference>
<dbReference type="Gene3D" id="1.20.225.20">
    <property type="entry name" value="Ub domain-containing protein, DC-UbP/UBTD2, N-terminal domain"/>
    <property type="match status" value="1"/>
</dbReference>
<dbReference type="InterPro" id="IPR032752">
    <property type="entry name" value="DC-UbP/UBTD2_N"/>
</dbReference>
<dbReference type="Proteomes" id="UP001408356">
    <property type="component" value="Unassembled WGS sequence"/>
</dbReference>
<organism evidence="3 4">
    <name type="scientific">Seiridium unicorne</name>
    <dbReference type="NCBI Taxonomy" id="138068"/>
    <lineage>
        <taxon>Eukaryota</taxon>
        <taxon>Fungi</taxon>
        <taxon>Dikarya</taxon>
        <taxon>Ascomycota</taxon>
        <taxon>Pezizomycotina</taxon>
        <taxon>Sordariomycetes</taxon>
        <taxon>Xylariomycetidae</taxon>
        <taxon>Amphisphaeriales</taxon>
        <taxon>Sporocadaceae</taxon>
        <taxon>Seiridium</taxon>
    </lineage>
</organism>
<evidence type="ECO:0000313" key="3">
    <source>
        <dbReference type="EMBL" id="KAK9412730.1"/>
    </source>
</evidence>
<dbReference type="PROSITE" id="PS50053">
    <property type="entry name" value="UBIQUITIN_2"/>
    <property type="match status" value="1"/>
</dbReference>
<gene>
    <name evidence="3" type="ORF">SUNI508_12430</name>
</gene>